<evidence type="ECO:0000313" key="2">
    <source>
        <dbReference type="Proteomes" id="UP000663814"/>
    </source>
</evidence>
<reference evidence="1 2" key="1">
    <citation type="submission" date="2020-12" db="EMBL/GenBank/DDBJ databases">
        <authorList>
            <person name="Ruan W."/>
            <person name="Khan S.A."/>
            <person name="Jeon C.O."/>
        </authorList>
    </citation>
    <scope>NUCLEOTIDE SEQUENCE [LARGE SCALE GENOMIC DNA]</scope>
    <source>
        <strain evidence="1 2">MA-13</strain>
    </source>
</reference>
<accession>A0ABS7XC66</accession>
<proteinExistence type="predicted"/>
<name>A0ABS7XC66_9GAMM</name>
<sequence>MNSLRINSINIVQSGFLNGLPPADFVAALSSKLIALTEAVTSTRPQTAFSHYICSSTLDIVCSGAWFEPAELSQVVATGTGISCTYSNAMQCATWGFLVRQHLLHKPDVKHILLTIVDANPLQMRFWEDNVSWGKTSHRITQVHLELPDQPVTLLTDVEAIRIGKCNPTVMLYEYAGEIQKAALRHPERTIALCFFEGKMRKGLKRTLAEFSYLPDLYDEYGHVCGSDPWLSIARDPQRQQGESKHYQLSSIASEGYFCFLNASLNAQSHIHIEECQVL</sequence>
<keyword evidence="2" id="KW-1185">Reference proteome</keyword>
<evidence type="ECO:0000313" key="1">
    <source>
        <dbReference type="EMBL" id="MBZ9613159.1"/>
    </source>
</evidence>
<dbReference type="RefSeq" id="WP_205311861.1">
    <property type="nucleotide sequence ID" value="NZ_JAERPS020000006.1"/>
</dbReference>
<protein>
    <submittedName>
        <fullName evidence="1">Uncharacterized protein</fullName>
    </submittedName>
</protein>
<organism evidence="1 2">
    <name type="scientific">Rheinheimera maricola</name>
    <dbReference type="NCBI Taxonomy" id="2793282"/>
    <lineage>
        <taxon>Bacteria</taxon>
        <taxon>Pseudomonadati</taxon>
        <taxon>Pseudomonadota</taxon>
        <taxon>Gammaproteobacteria</taxon>
        <taxon>Chromatiales</taxon>
        <taxon>Chromatiaceae</taxon>
        <taxon>Rheinheimera</taxon>
    </lineage>
</organism>
<comment type="caution">
    <text evidence="1">The sequence shown here is derived from an EMBL/GenBank/DDBJ whole genome shotgun (WGS) entry which is preliminary data.</text>
</comment>
<dbReference type="EMBL" id="JAERPS020000006">
    <property type="protein sequence ID" value="MBZ9613159.1"/>
    <property type="molecule type" value="Genomic_DNA"/>
</dbReference>
<gene>
    <name evidence="1" type="ORF">I4W93_016335</name>
</gene>
<dbReference type="Proteomes" id="UP000663814">
    <property type="component" value="Unassembled WGS sequence"/>
</dbReference>
<reference evidence="1 2" key="2">
    <citation type="submission" date="2021-08" db="EMBL/GenBank/DDBJ databases">
        <title>Rheinheimera aquimaris sp. nov., isolated from seawater of the East Sea in Korea.</title>
        <authorList>
            <person name="Kim K.H."/>
            <person name="Wenting R."/>
            <person name="Kim K.R."/>
            <person name="Jeon C.O."/>
        </authorList>
    </citation>
    <scope>NUCLEOTIDE SEQUENCE [LARGE SCALE GENOMIC DNA]</scope>
    <source>
        <strain evidence="1 2">MA-13</strain>
    </source>
</reference>